<name>A0AAW9IX79_CLOPF</name>
<dbReference type="GO" id="GO:0030983">
    <property type="term" value="F:mismatched DNA binding"/>
    <property type="evidence" value="ECO:0007669"/>
    <property type="project" value="InterPro"/>
</dbReference>
<feature type="non-terminal residue" evidence="1">
    <location>
        <position position="160"/>
    </location>
</feature>
<reference evidence="1" key="1">
    <citation type="submission" date="2019-11" db="EMBL/GenBank/DDBJ databases">
        <title>Characterization of Clostridium perfringens isolates from swine manure treated agricultural soils.</title>
        <authorList>
            <person name="Wushke S.T."/>
        </authorList>
    </citation>
    <scope>NUCLEOTIDE SEQUENCE</scope>
    <source>
        <strain evidence="1">X15</strain>
    </source>
</reference>
<protein>
    <submittedName>
        <fullName evidence="1">Endonuclease MutS2</fullName>
    </submittedName>
</protein>
<keyword evidence="1" id="KW-0378">Hydrolase</keyword>
<dbReference type="AlphaFoldDB" id="A0AAW9IX79"/>
<evidence type="ECO:0000313" key="1">
    <source>
        <dbReference type="EMBL" id="MDZ5034813.1"/>
    </source>
</evidence>
<dbReference type="PANTHER" id="PTHR48466:SF2">
    <property type="entry name" value="OS10G0509000 PROTEIN"/>
    <property type="match status" value="1"/>
</dbReference>
<dbReference type="GO" id="GO:0004519">
    <property type="term" value="F:endonuclease activity"/>
    <property type="evidence" value="ECO:0007669"/>
    <property type="project" value="UniProtKB-KW"/>
</dbReference>
<comment type="caution">
    <text evidence="1">The sequence shown here is derived from an EMBL/GenBank/DDBJ whole genome shotgun (WGS) entry which is preliminary data.</text>
</comment>
<keyword evidence="1" id="KW-0540">Nuclease</keyword>
<dbReference type="GO" id="GO:0005524">
    <property type="term" value="F:ATP binding"/>
    <property type="evidence" value="ECO:0007669"/>
    <property type="project" value="InterPro"/>
</dbReference>
<dbReference type="GO" id="GO:0140664">
    <property type="term" value="F:ATP-dependent DNA damage sensor activity"/>
    <property type="evidence" value="ECO:0007669"/>
    <property type="project" value="InterPro"/>
</dbReference>
<gene>
    <name evidence="1" type="ORF">GNF81_19170</name>
</gene>
<dbReference type="PANTHER" id="PTHR48466">
    <property type="entry name" value="OS10G0509000 PROTEIN-RELATED"/>
    <property type="match status" value="1"/>
</dbReference>
<accession>A0AAW9IX79</accession>
<evidence type="ECO:0000313" key="2">
    <source>
        <dbReference type="Proteomes" id="UP001289066"/>
    </source>
</evidence>
<organism evidence="1 2">
    <name type="scientific">Clostridium perfringens</name>
    <dbReference type="NCBI Taxonomy" id="1502"/>
    <lineage>
        <taxon>Bacteria</taxon>
        <taxon>Bacillati</taxon>
        <taxon>Bacillota</taxon>
        <taxon>Clostridia</taxon>
        <taxon>Eubacteriales</taxon>
        <taxon>Clostridiaceae</taxon>
        <taxon>Clostridium</taxon>
    </lineage>
</organism>
<dbReference type="InterPro" id="IPR027417">
    <property type="entry name" value="P-loop_NTPase"/>
</dbReference>
<proteinExistence type="predicted"/>
<dbReference type="GO" id="GO:0006298">
    <property type="term" value="P:mismatch repair"/>
    <property type="evidence" value="ECO:0007669"/>
    <property type="project" value="InterPro"/>
</dbReference>
<dbReference type="EMBL" id="WNVG01000944">
    <property type="protein sequence ID" value="MDZ5034813.1"/>
    <property type="molecule type" value="Genomic_DNA"/>
</dbReference>
<keyword evidence="1" id="KW-0255">Endonuclease</keyword>
<dbReference type="InterPro" id="IPR045076">
    <property type="entry name" value="MutS"/>
</dbReference>
<sequence length="160" mass="18954">CITVATTHYGEIKNFSDQHPDFENAAMEFKKETLEPLYKLNIGKTGDSNALYISKKMGILDNIIEKTRRYIESKNYNYELIKDSKINKKKDFEEESVEYYEFAVGDKVLWLDKNESAIVYREKDKYNNVIILFNKEFVEVNYKRLKLEIKASELYPEGYD</sequence>
<dbReference type="Proteomes" id="UP001289066">
    <property type="component" value="Unassembled WGS sequence"/>
</dbReference>
<feature type="non-terminal residue" evidence="1">
    <location>
        <position position="1"/>
    </location>
</feature>
<dbReference type="Gene3D" id="3.40.50.300">
    <property type="entry name" value="P-loop containing nucleotide triphosphate hydrolases"/>
    <property type="match status" value="1"/>
</dbReference>